<name>A0AA40DID1_9PEZI</name>
<dbReference type="GeneID" id="85326502"/>
<proteinExistence type="predicted"/>
<reference evidence="2" key="1">
    <citation type="submission" date="2023-06" db="EMBL/GenBank/DDBJ databases">
        <title>Genome-scale phylogeny and comparative genomics of the fungal order Sordariales.</title>
        <authorList>
            <consortium name="Lawrence Berkeley National Laboratory"/>
            <person name="Hensen N."/>
            <person name="Bonometti L."/>
            <person name="Westerberg I."/>
            <person name="Brannstrom I.O."/>
            <person name="Guillou S."/>
            <person name="Cros-Aarteil S."/>
            <person name="Calhoun S."/>
            <person name="Haridas S."/>
            <person name="Kuo A."/>
            <person name="Mondo S."/>
            <person name="Pangilinan J."/>
            <person name="Riley R."/>
            <person name="LaButti K."/>
            <person name="Andreopoulos B."/>
            <person name="Lipzen A."/>
            <person name="Chen C."/>
            <person name="Yanf M."/>
            <person name="Daum C."/>
            <person name="Ng V."/>
            <person name="Clum A."/>
            <person name="Steindorff A."/>
            <person name="Ohm R."/>
            <person name="Martin F."/>
            <person name="Silar P."/>
            <person name="Natvig D."/>
            <person name="Lalanne C."/>
            <person name="Gautier V."/>
            <person name="Ament-velasquez S.L."/>
            <person name="Kruys A."/>
            <person name="Hutchinson M.I."/>
            <person name="Powell A.J."/>
            <person name="Barry K."/>
            <person name="Miller A.N."/>
            <person name="Grigoriev I.V."/>
            <person name="Debuchy R."/>
            <person name="Gladieux P."/>
            <person name="Thoren M.H."/>
            <person name="Johannesson H."/>
        </authorList>
    </citation>
    <scope>NUCLEOTIDE SEQUENCE</scope>
    <source>
        <strain evidence="2">SMH2392-1A</strain>
    </source>
</reference>
<protein>
    <recommendedName>
        <fullName evidence="4">Secreted protein</fullName>
    </recommendedName>
</protein>
<accession>A0AA40DID1</accession>
<feature type="chain" id="PRO_5041264175" description="Secreted protein" evidence="1">
    <location>
        <begin position="26"/>
        <end position="83"/>
    </location>
</feature>
<gene>
    <name evidence="2" type="ORF">B0T26DRAFT_735275</name>
</gene>
<evidence type="ECO:0000256" key="1">
    <source>
        <dbReference type="SAM" id="SignalP"/>
    </source>
</evidence>
<dbReference type="Proteomes" id="UP001172101">
    <property type="component" value="Unassembled WGS sequence"/>
</dbReference>
<evidence type="ECO:0000313" key="2">
    <source>
        <dbReference type="EMBL" id="KAK0701932.1"/>
    </source>
</evidence>
<evidence type="ECO:0000313" key="3">
    <source>
        <dbReference type="Proteomes" id="UP001172101"/>
    </source>
</evidence>
<dbReference type="RefSeq" id="XP_060289596.1">
    <property type="nucleotide sequence ID" value="XM_060443232.1"/>
</dbReference>
<evidence type="ECO:0008006" key="4">
    <source>
        <dbReference type="Google" id="ProtNLM"/>
    </source>
</evidence>
<sequence>MGKCKKGKRQNSCIILHLLLHSCRSLHWTLPCRAVPHFEVEIRRAGIFRRIRETGRNSAKTRNRRLGSQCQVAVPGSTTTPHC</sequence>
<dbReference type="AlphaFoldDB" id="A0AA40DID1"/>
<feature type="signal peptide" evidence="1">
    <location>
        <begin position="1"/>
        <end position="25"/>
    </location>
</feature>
<keyword evidence="3" id="KW-1185">Reference proteome</keyword>
<dbReference type="EMBL" id="JAUIRO010000009">
    <property type="protein sequence ID" value="KAK0701932.1"/>
    <property type="molecule type" value="Genomic_DNA"/>
</dbReference>
<keyword evidence="1" id="KW-0732">Signal</keyword>
<comment type="caution">
    <text evidence="2">The sequence shown here is derived from an EMBL/GenBank/DDBJ whole genome shotgun (WGS) entry which is preliminary data.</text>
</comment>
<organism evidence="2 3">
    <name type="scientific">Lasiosphaeria miniovina</name>
    <dbReference type="NCBI Taxonomy" id="1954250"/>
    <lineage>
        <taxon>Eukaryota</taxon>
        <taxon>Fungi</taxon>
        <taxon>Dikarya</taxon>
        <taxon>Ascomycota</taxon>
        <taxon>Pezizomycotina</taxon>
        <taxon>Sordariomycetes</taxon>
        <taxon>Sordariomycetidae</taxon>
        <taxon>Sordariales</taxon>
        <taxon>Lasiosphaeriaceae</taxon>
        <taxon>Lasiosphaeria</taxon>
    </lineage>
</organism>